<evidence type="ECO:0000313" key="2">
    <source>
        <dbReference type="Proteomes" id="UP000076842"/>
    </source>
</evidence>
<evidence type="ECO:0000313" key="1">
    <source>
        <dbReference type="EMBL" id="KZT61779.1"/>
    </source>
</evidence>
<proteinExistence type="predicted"/>
<gene>
    <name evidence="1" type="ORF">CALCODRAFT_479560</name>
</gene>
<dbReference type="EMBL" id="KV423920">
    <property type="protein sequence ID" value="KZT61779.1"/>
    <property type="molecule type" value="Genomic_DNA"/>
</dbReference>
<dbReference type="AlphaFoldDB" id="A0A165JFR7"/>
<dbReference type="Proteomes" id="UP000076842">
    <property type="component" value="Unassembled WGS sequence"/>
</dbReference>
<dbReference type="InParanoid" id="A0A165JFR7"/>
<protein>
    <submittedName>
        <fullName evidence="1">Uncharacterized protein</fullName>
    </submittedName>
</protein>
<name>A0A165JFR7_9BASI</name>
<accession>A0A165JFR7</accession>
<sequence>MARSMVRYGKLEQGNPVLVKKSLNLMVRIMVPLFYHSMENVCFVLKEREGQQRRRMIHMPSDIVFYNSG</sequence>
<organism evidence="1 2">
    <name type="scientific">Calocera cornea HHB12733</name>
    <dbReference type="NCBI Taxonomy" id="1353952"/>
    <lineage>
        <taxon>Eukaryota</taxon>
        <taxon>Fungi</taxon>
        <taxon>Dikarya</taxon>
        <taxon>Basidiomycota</taxon>
        <taxon>Agaricomycotina</taxon>
        <taxon>Dacrymycetes</taxon>
        <taxon>Dacrymycetales</taxon>
        <taxon>Dacrymycetaceae</taxon>
        <taxon>Calocera</taxon>
    </lineage>
</organism>
<dbReference type="OrthoDB" id="1935146at2759"/>
<reference evidence="1 2" key="1">
    <citation type="journal article" date="2016" name="Mol. Biol. Evol.">
        <title>Comparative Genomics of Early-Diverging Mushroom-Forming Fungi Provides Insights into the Origins of Lignocellulose Decay Capabilities.</title>
        <authorList>
            <person name="Nagy L.G."/>
            <person name="Riley R."/>
            <person name="Tritt A."/>
            <person name="Adam C."/>
            <person name="Daum C."/>
            <person name="Floudas D."/>
            <person name="Sun H."/>
            <person name="Yadav J.S."/>
            <person name="Pangilinan J."/>
            <person name="Larsson K.H."/>
            <person name="Matsuura K."/>
            <person name="Barry K."/>
            <person name="Labutti K."/>
            <person name="Kuo R."/>
            <person name="Ohm R.A."/>
            <person name="Bhattacharya S.S."/>
            <person name="Shirouzu T."/>
            <person name="Yoshinaga Y."/>
            <person name="Martin F.M."/>
            <person name="Grigoriev I.V."/>
            <person name="Hibbett D.S."/>
        </authorList>
    </citation>
    <scope>NUCLEOTIDE SEQUENCE [LARGE SCALE GENOMIC DNA]</scope>
    <source>
        <strain evidence="1 2">HHB12733</strain>
    </source>
</reference>
<keyword evidence="2" id="KW-1185">Reference proteome</keyword>